<proteinExistence type="predicted"/>
<evidence type="ECO:0000313" key="2">
    <source>
        <dbReference type="EMBL" id="KIO54355.1"/>
    </source>
</evidence>
<dbReference type="EMBL" id="MUGX01000011">
    <property type="protein sequence ID" value="OXA88180.1"/>
    <property type="molecule type" value="Genomic_DNA"/>
</dbReference>
<keyword evidence="1" id="KW-0732">Signal</keyword>
<dbReference type="Proteomes" id="UP000032061">
    <property type="component" value="Unassembled WGS sequence"/>
</dbReference>
<name>A0A0D0EN66_9FLAO</name>
<evidence type="ECO:0000256" key="1">
    <source>
        <dbReference type="SAM" id="SignalP"/>
    </source>
</evidence>
<organism evidence="2 4">
    <name type="scientific">Flavobacterium hibernum</name>
    <dbReference type="NCBI Taxonomy" id="37752"/>
    <lineage>
        <taxon>Bacteria</taxon>
        <taxon>Pseudomonadati</taxon>
        <taxon>Bacteroidota</taxon>
        <taxon>Flavobacteriia</taxon>
        <taxon>Flavobacteriales</taxon>
        <taxon>Flavobacteriaceae</taxon>
        <taxon>Flavobacterium</taxon>
    </lineage>
</organism>
<evidence type="ECO:0000313" key="5">
    <source>
        <dbReference type="Proteomes" id="UP000198302"/>
    </source>
</evidence>
<reference evidence="2 4" key="1">
    <citation type="submission" date="2015-01" db="EMBL/GenBank/DDBJ databases">
        <title>Genome of Flavobacterium hibernum DSM 12611.</title>
        <authorList>
            <person name="Stropko S.J."/>
            <person name="Pipes S.E."/>
            <person name="Newman J.D."/>
        </authorList>
    </citation>
    <scope>NUCLEOTIDE SEQUENCE [LARGE SCALE GENOMIC DNA]</scope>
    <source>
        <strain evidence="2 4">DSM 12611</strain>
    </source>
</reference>
<evidence type="ECO:0000313" key="4">
    <source>
        <dbReference type="Proteomes" id="UP000032061"/>
    </source>
</evidence>
<reference evidence="3 5" key="2">
    <citation type="submission" date="2016-11" db="EMBL/GenBank/DDBJ databases">
        <title>Whole genomes of Flavobacteriaceae.</title>
        <authorList>
            <person name="Stine C."/>
            <person name="Li C."/>
            <person name="Tadesse D."/>
        </authorList>
    </citation>
    <scope>NUCLEOTIDE SEQUENCE [LARGE SCALE GENOMIC DNA]</scope>
    <source>
        <strain evidence="3 5">ATCC 51468</strain>
    </source>
</reference>
<dbReference type="RefSeq" id="WP_041516024.1">
    <property type="nucleotide sequence ID" value="NZ_JPRK01000003.1"/>
</dbReference>
<dbReference type="AlphaFoldDB" id="A0A0D0EN66"/>
<evidence type="ECO:0000313" key="3">
    <source>
        <dbReference type="EMBL" id="OXA88180.1"/>
    </source>
</evidence>
<accession>A0A0D0EN66</accession>
<dbReference type="EMBL" id="JPRK01000003">
    <property type="protein sequence ID" value="KIO54355.1"/>
    <property type="molecule type" value="Genomic_DNA"/>
</dbReference>
<feature type="signal peptide" evidence="1">
    <location>
        <begin position="1"/>
        <end position="22"/>
    </location>
</feature>
<dbReference type="Proteomes" id="UP000198302">
    <property type="component" value="Unassembled WGS sequence"/>
</dbReference>
<feature type="chain" id="PRO_5002221352" description="Lipoprotein" evidence="1">
    <location>
        <begin position="23"/>
        <end position="243"/>
    </location>
</feature>
<gene>
    <name evidence="3" type="ORF">B0A73_10445</name>
    <name evidence="2" type="ORF">IW18_02550</name>
</gene>
<keyword evidence="5" id="KW-1185">Reference proteome</keyword>
<comment type="caution">
    <text evidence="2">The sequence shown here is derived from an EMBL/GenBank/DDBJ whole genome shotgun (WGS) entry which is preliminary data.</text>
</comment>
<sequence length="243" mass="26795">MKNLLLLLVVLASLLVSCTSESIDNAKILDDGLIENKSKKTAKLLQTLSPENPANEYDIAGKIHNDILDVYLSGNYTFNTIARISQKVDSISVLNNDLLNMATSLPCNFQEIQETVDDPQIKLEQAIANSSMTNAAKISLSNFMDSILLWETDEYAIIHQSIISFEASVISNAQFSNEDKRIILTTSSIVRYSLYYAKERKDKDWETSVGNRVGAVQGAVANSSTAINKSIVTGLIIQNLQTE</sequence>
<protein>
    <recommendedName>
        <fullName evidence="6">Lipoprotein</fullName>
    </recommendedName>
</protein>
<dbReference type="OrthoDB" id="646079at2"/>
<dbReference type="PROSITE" id="PS51257">
    <property type="entry name" value="PROKAR_LIPOPROTEIN"/>
    <property type="match status" value="1"/>
</dbReference>
<evidence type="ECO:0008006" key="6">
    <source>
        <dbReference type="Google" id="ProtNLM"/>
    </source>
</evidence>